<feature type="binding site" evidence="4">
    <location>
        <begin position="9"/>
        <end position="10"/>
    </location>
    <ligand>
        <name>1-deoxy-D-xylulose 5-phosphate</name>
        <dbReference type="ChEBI" id="CHEBI:57792"/>
    </ligand>
</feature>
<keyword evidence="7" id="KW-1185">Reference proteome</keyword>
<dbReference type="UniPathway" id="UPA00244">
    <property type="reaction ID" value="UER00313"/>
</dbReference>
<dbReference type="SUPFAM" id="SSF63892">
    <property type="entry name" value="Pyridoxine 5'-phosphate synthase"/>
    <property type="match status" value="1"/>
</dbReference>
<dbReference type="EMBL" id="BLVP01000001">
    <property type="protein sequence ID" value="GFM35568.1"/>
    <property type="molecule type" value="Genomic_DNA"/>
</dbReference>
<dbReference type="GO" id="GO:0005829">
    <property type="term" value="C:cytosol"/>
    <property type="evidence" value="ECO:0007669"/>
    <property type="project" value="TreeGrafter"/>
</dbReference>
<proteinExistence type="inferred from homology"/>
<comment type="similarity">
    <text evidence="4">Belongs to the PNP synthase family.</text>
</comment>
<dbReference type="EC" id="2.6.99.2" evidence="4 5"/>
<accession>A0A7J0BPM2</accession>
<dbReference type="AlphaFoldDB" id="A0A7J0BPM2"/>
<evidence type="ECO:0000256" key="1">
    <source>
        <dbReference type="ARBA" id="ARBA00022490"/>
    </source>
</evidence>
<feature type="site" description="Transition state stabilizer" evidence="4">
    <location>
        <position position="151"/>
    </location>
</feature>
<sequence>MPVLVVNVDHVATLRQQRRGIEPEPVTAAHLAELAGARGIIVHLREDRRHIIDRDVSILSRCLNTRLHLEMAATAEMQSIALDNRPYMVCLVPEKREELTTEGGLAVAGRETHLREYLAPIHEAGICSSLFIEADERQIDAAKSVGSEFIEIHTGRFADAATPKARQAEFTKIVKGIEYARSLDLRVNLGHGLNYTNIFMFKDVPGIDEYSIGHSIVSRAVLVGMDRAVREMCEIIRTFAE</sequence>
<evidence type="ECO:0000256" key="2">
    <source>
        <dbReference type="ARBA" id="ARBA00022679"/>
    </source>
</evidence>
<feature type="active site" description="Proton acceptor" evidence="4">
    <location>
        <position position="43"/>
    </location>
</feature>
<comment type="caution">
    <text evidence="6">The sequence shown here is derived from an EMBL/GenBank/DDBJ whole genome shotgun (WGS) entry which is preliminary data.</text>
</comment>
<dbReference type="InterPro" id="IPR036130">
    <property type="entry name" value="Pyridoxine-5'_phos_synth"/>
</dbReference>
<keyword evidence="3 4" id="KW-0664">Pyridoxine biosynthesis</keyword>
<dbReference type="InterPro" id="IPR004569">
    <property type="entry name" value="PyrdxlP_synth_PdxJ"/>
</dbReference>
<comment type="subcellular location">
    <subcellularLocation>
        <location evidence="4">Cytoplasm</location>
    </subcellularLocation>
</comment>
<dbReference type="NCBIfam" id="NF003627">
    <property type="entry name" value="PRK05265.1-5"/>
    <property type="match status" value="1"/>
</dbReference>
<dbReference type="InterPro" id="IPR013785">
    <property type="entry name" value="Aldolase_TIM"/>
</dbReference>
<dbReference type="NCBIfam" id="TIGR00559">
    <property type="entry name" value="pdxJ"/>
    <property type="match status" value="1"/>
</dbReference>
<comment type="pathway">
    <text evidence="4">Cofactor biosynthesis; pyridoxine 5'-phosphate biosynthesis; pyridoxine 5'-phosphate from D-erythrose 4-phosphate: step 5/5.</text>
</comment>
<dbReference type="HAMAP" id="MF_00279">
    <property type="entry name" value="PdxJ"/>
    <property type="match status" value="1"/>
</dbReference>
<dbReference type="Proteomes" id="UP000503820">
    <property type="component" value="Unassembled WGS sequence"/>
</dbReference>
<dbReference type="PANTHER" id="PTHR30456:SF0">
    <property type="entry name" value="PYRIDOXINE 5'-PHOSPHATE SYNTHASE"/>
    <property type="match status" value="1"/>
</dbReference>
<feature type="binding site" evidence="4">
    <location>
        <position position="100"/>
    </location>
    <ligand>
        <name>1-deoxy-D-xylulose 5-phosphate</name>
        <dbReference type="ChEBI" id="CHEBI:57792"/>
    </ligand>
</feature>
<dbReference type="CDD" id="cd00003">
    <property type="entry name" value="PNPsynthase"/>
    <property type="match status" value="1"/>
</dbReference>
<dbReference type="GO" id="GO:0008615">
    <property type="term" value="P:pyridoxine biosynthetic process"/>
    <property type="evidence" value="ECO:0007669"/>
    <property type="project" value="UniProtKB-UniRule"/>
</dbReference>
<gene>
    <name evidence="4 6" type="primary">pdxJ</name>
    <name evidence="6" type="ORF">DSM19430T_02520</name>
</gene>
<keyword evidence="1 4" id="KW-0963">Cytoplasm</keyword>
<name>A0A7J0BPM2_9BACT</name>
<evidence type="ECO:0000256" key="5">
    <source>
        <dbReference type="NCBIfam" id="TIGR00559"/>
    </source>
</evidence>
<organism evidence="6 7">
    <name type="scientific">Desulfovibrio psychrotolerans</name>
    <dbReference type="NCBI Taxonomy" id="415242"/>
    <lineage>
        <taxon>Bacteria</taxon>
        <taxon>Pseudomonadati</taxon>
        <taxon>Thermodesulfobacteriota</taxon>
        <taxon>Desulfovibrionia</taxon>
        <taxon>Desulfovibrionales</taxon>
        <taxon>Desulfovibrionaceae</taxon>
        <taxon>Desulfovibrio</taxon>
    </lineage>
</organism>
<evidence type="ECO:0000256" key="4">
    <source>
        <dbReference type="HAMAP-Rule" id="MF_00279"/>
    </source>
</evidence>
<evidence type="ECO:0000313" key="7">
    <source>
        <dbReference type="Proteomes" id="UP000503820"/>
    </source>
</evidence>
<dbReference type="GO" id="GO:0033856">
    <property type="term" value="F:pyridoxine 5'-phosphate synthase activity"/>
    <property type="evidence" value="ECO:0007669"/>
    <property type="project" value="UniProtKB-UniRule"/>
</dbReference>
<comment type="catalytic activity">
    <reaction evidence="4">
        <text>3-amino-2-oxopropyl phosphate + 1-deoxy-D-xylulose 5-phosphate = pyridoxine 5'-phosphate + phosphate + 2 H2O + H(+)</text>
        <dbReference type="Rhea" id="RHEA:15265"/>
        <dbReference type="ChEBI" id="CHEBI:15377"/>
        <dbReference type="ChEBI" id="CHEBI:15378"/>
        <dbReference type="ChEBI" id="CHEBI:43474"/>
        <dbReference type="ChEBI" id="CHEBI:57279"/>
        <dbReference type="ChEBI" id="CHEBI:57792"/>
        <dbReference type="ChEBI" id="CHEBI:58589"/>
        <dbReference type="EC" id="2.6.99.2"/>
    </reaction>
</comment>
<feature type="binding site" evidence="4">
    <location>
        <position position="45"/>
    </location>
    <ligand>
        <name>1-deoxy-D-xylulose 5-phosphate</name>
        <dbReference type="ChEBI" id="CHEBI:57792"/>
    </ligand>
</feature>
<feature type="active site" description="Proton acceptor" evidence="4">
    <location>
        <position position="70"/>
    </location>
</feature>
<feature type="active site" description="Proton donor" evidence="4">
    <location>
        <position position="191"/>
    </location>
</feature>
<dbReference type="NCBIfam" id="NF003625">
    <property type="entry name" value="PRK05265.1-3"/>
    <property type="match status" value="1"/>
</dbReference>
<comment type="function">
    <text evidence="4">Catalyzes the complicated ring closure reaction between the two acyclic compounds 1-deoxy-D-xylulose-5-phosphate (DXP) and 3-amino-2-oxopropyl phosphate (1-amino-acetone-3-phosphate or AAP) to form pyridoxine 5'-phosphate (PNP) and inorganic phosphate.</text>
</comment>
<protein>
    <recommendedName>
        <fullName evidence="4 5">Pyridoxine 5'-phosphate synthase</fullName>
        <shortName evidence="4">PNP synthase</shortName>
        <ecNumber evidence="4 5">2.6.99.2</ecNumber>
    </recommendedName>
</protein>
<feature type="binding site" evidence="4">
    <location>
        <position position="7"/>
    </location>
    <ligand>
        <name>3-amino-2-oxopropyl phosphate</name>
        <dbReference type="ChEBI" id="CHEBI:57279"/>
    </ligand>
</feature>
<feature type="binding site" evidence="4">
    <location>
        <begin position="213"/>
        <end position="214"/>
    </location>
    <ligand>
        <name>3-amino-2-oxopropyl phosphate</name>
        <dbReference type="ChEBI" id="CHEBI:57279"/>
    </ligand>
</feature>
<comment type="subunit">
    <text evidence="4">Homooctamer; tetramer of dimers.</text>
</comment>
<keyword evidence="2 4" id="KW-0808">Transferase</keyword>
<dbReference type="Gene3D" id="3.20.20.70">
    <property type="entry name" value="Aldolase class I"/>
    <property type="match status" value="1"/>
</dbReference>
<feature type="binding site" evidence="4">
    <location>
        <position position="50"/>
    </location>
    <ligand>
        <name>1-deoxy-D-xylulose 5-phosphate</name>
        <dbReference type="ChEBI" id="CHEBI:57792"/>
    </ligand>
</feature>
<dbReference type="PANTHER" id="PTHR30456">
    <property type="entry name" value="PYRIDOXINE 5'-PHOSPHATE SYNTHASE"/>
    <property type="match status" value="1"/>
</dbReference>
<evidence type="ECO:0000313" key="6">
    <source>
        <dbReference type="EMBL" id="GFM35568.1"/>
    </source>
</evidence>
<dbReference type="RefSeq" id="WP_174408279.1">
    <property type="nucleotide sequence ID" value="NZ_BLVP01000001.1"/>
</dbReference>
<feature type="binding site" evidence="4">
    <location>
        <position position="18"/>
    </location>
    <ligand>
        <name>3-amino-2-oxopropyl phosphate</name>
        <dbReference type="ChEBI" id="CHEBI:57279"/>
    </ligand>
</feature>
<reference evidence="6 7" key="1">
    <citation type="submission" date="2020-05" db="EMBL/GenBank/DDBJ databases">
        <title>Draft genome sequence of Desulfovibrio psychrotolerans JS1T.</title>
        <authorList>
            <person name="Ueno A."/>
            <person name="Tamazawa S."/>
            <person name="Tamamura S."/>
            <person name="Murakami T."/>
            <person name="Kiyama T."/>
            <person name="Inomata H."/>
            <person name="Amano Y."/>
            <person name="Miyakawa K."/>
            <person name="Tamaki H."/>
            <person name="Naganuma T."/>
            <person name="Kaneko K."/>
        </authorList>
    </citation>
    <scope>NUCLEOTIDE SEQUENCE [LARGE SCALE GENOMIC DNA]</scope>
    <source>
        <strain evidence="6 7">JS1</strain>
    </source>
</reference>
<dbReference type="Pfam" id="PF03740">
    <property type="entry name" value="PdxJ"/>
    <property type="match status" value="1"/>
</dbReference>
<feature type="binding site" evidence="4">
    <location>
        <position position="192"/>
    </location>
    <ligand>
        <name>3-amino-2-oxopropyl phosphate</name>
        <dbReference type="ChEBI" id="CHEBI:57279"/>
    </ligand>
</feature>
<evidence type="ECO:0000256" key="3">
    <source>
        <dbReference type="ARBA" id="ARBA00023096"/>
    </source>
</evidence>